<name>A0A521F5U1_9BACL</name>
<dbReference type="AlphaFoldDB" id="A0A521F5U1"/>
<reference evidence="2 3" key="1">
    <citation type="submission" date="2017-05" db="EMBL/GenBank/DDBJ databases">
        <authorList>
            <person name="Varghese N."/>
            <person name="Submissions S."/>
        </authorList>
    </citation>
    <scope>NUCLEOTIDE SEQUENCE [LARGE SCALE GENOMIC DNA]</scope>
    <source>
        <strain evidence="2 3">DSM 45474</strain>
    </source>
</reference>
<dbReference type="EMBL" id="FXTI01000013">
    <property type="protein sequence ID" value="SMO91555.1"/>
    <property type="molecule type" value="Genomic_DNA"/>
</dbReference>
<evidence type="ECO:0000313" key="2">
    <source>
        <dbReference type="EMBL" id="SMO91555.1"/>
    </source>
</evidence>
<keyword evidence="1" id="KW-0472">Membrane</keyword>
<dbReference type="Proteomes" id="UP000315636">
    <property type="component" value="Unassembled WGS sequence"/>
</dbReference>
<keyword evidence="3" id="KW-1185">Reference proteome</keyword>
<feature type="transmembrane region" description="Helical" evidence="1">
    <location>
        <begin position="52"/>
        <end position="72"/>
    </location>
</feature>
<proteinExistence type="predicted"/>
<protein>
    <submittedName>
        <fullName evidence="2">Uncharacterized protein</fullName>
    </submittedName>
</protein>
<feature type="transmembrane region" description="Helical" evidence="1">
    <location>
        <begin position="84"/>
        <end position="102"/>
    </location>
</feature>
<keyword evidence="1" id="KW-1133">Transmembrane helix</keyword>
<accession>A0A521F5U1</accession>
<feature type="transmembrane region" description="Helical" evidence="1">
    <location>
        <begin position="16"/>
        <end position="40"/>
    </location>
</feature>
<evidence type="ECO:0000256" key="1">
    <source>
        <dbReference type="SAM" id="Phobius"/>
    </source>
</evidence>
<gene>
    <name evidence="2" type="ORF">SAMN06264849_11330</name>
</gene>
<keyword evidence="1" id="KW-0812">Transmembrane</keyword>
<organism evidence="2 3">
    <name type="scientific">Melghirimyces algeriensis</name>
    <dbReference type="NCBI Taxonomy" id="910412"/>
    <lineage>
        <taxon>Bacteria</taxon>
        <taxon>Bacillati</taxon>
        <taxon>Bacillota</taxon>
        <taxon>Bacilli</taxon>
        <taxon>Bacillales</taxon>
        <taxon>Thermoactinomycetaceae</taxon>
        <taxon>Melghirimyces</taxon>
    </lineage>
</organism>
<evidence type="ECO:0000313" key="3">
    <source>
        <dbReference type="Proteomes" id="UP000315636"/>
    </source>
</evidence>
<dbReference type="PROSITE" id="PS51257">
    <property type="entry name" value="PROKAR_LIPOPROTEIN"/>
    <property type="match status" value="1"/>
</dbReference>
<sequence>MKTADRPTRWYQKVQLYHLVVVGAYIVFGCNMAISYFHAWELFSQVGHFPKWFAHVAVIAFDTVFALANIVVSIGIMKRVDIGLRVWFCFVFGLAMTGWANVRASMGDQWISLVTGQWGGDITSGMGITHIRTVDSYSTCFD</sequence>